<gene>
    <name evidence="2" type="ORF">HINF_LOCUS2670</name>
    <name evidence="3" type="ORF">HINF_LOCUS30562</name>
</gene>
<reference evidence="3 4" key="2">
    <citation type="submission" date="2024-07" db="EMBL/GenBank/DDBJ databases">
        <authorList>
            <person name="Akdeniz Z."/>
        </authorList>
    </citation>
    <scope>NUCLEOTIDE SEQUENCE [LARGE SCALE GENOMIC DNA]</scope>
</reference>
<dbReference type="Proteomes" id="UP001642409">
    <property type="component" value="Unassembled WGS sequence"/>
</dbReference>
<evidence type="ECO:0000313" key="2">
    <source>
        <dbReference type="EMBL" id="CAI9915025.1"/>
    </source>
</evidence>
<sequence length="142" mass="16445">MEYRIDYAPSKTQRTNKKNYGHPIDKSKQPTSSLNQLFNLPPPPRQLLSNQAIESHIVLNDPQMDDMVRKSNLKNKSSLHEFLSDQKICPDVYDNRFNQKLDQHRENKFASRNSNAKNEFDHGDGGVSFPSYRPSFGHARDK</sequence>
<comment type="caution">
    <text evidence="2">The sequence shown here is derived from an EMBL/GenBank/DDBJ whole genome shotgun (WGS) entry which is preliminary data.</text>
</comment>
<proteinExistence type="predicted"/>
<accession>A0AA86TDV0</accession>
<name>A0AA86TDV0_9EUKA</name>
<dbReference type="AlphaFoldDB" id="A0AA86TDV0"/>
<evidence type="ECO:0000313" key="4">
    <source>
        <dbReference type="Proteomes" id="UP001642409"/>
    </source>
</evidence>
<dbReference type="EMBL" id="CAXDID020000100">
    <property type="protein sequence ID" value="CAL6025846.1"/>
    <property type="molecule type" value="Genomic_DNA"/>
</dbReference>
<reference evidence="2" key="1">
    <citation type="submission" date="2023-06" db="EMBL/GenBank/DDBJ databases">
        <authorList>
            <person name="Kurt Z."/>
        </authorList>
    </citation>
    <scope>NUCLEOTIDE SEQUENCE</scope>
</reference>
<protein>
    <submittedName>
        <fullName evidence="3">Hypothetical_protein</fullName>
    </submittedName>
</protein>
<dbReference type="EMBL" id="CATOUU010000062">
    <property type="protein sequence ID" value="CAI9915025.1"/>
    <property type="molecule type" value="Genomic_DNA"/>
</dbReference>
<feature type="compositionally biased region" description="Polar residues" evidence="1">
    <location>
        <begin position="29"/>
        <end position="38"/>
    </location>
</feature>
<organism evidence="2">
    <name type="scientific">Hexamita inflata</name>
    <dbReference type="NCBI Taxonomy" id="28002"/>
    <lineage>
        <taxon>Eukaryota</taxon>
        <taxon>Metamonada</taxon>
        <taxon>Diplomonadida</taxon>
        <taxon>Hexamitidae</taxon>
        <taxon>Hexamitinae</taxon>
        <taxon>Hexamita</taxon>
    </lineage>
</organism>
<keyword evidence="4" id="KW-1185">Reference proteome</keyword>
<evidence type="ECO:0000256" key="1">
    <source>
        <dbReference type="SAM" id="MobiDB-lite"/>
    </source>
</evidence>
<evidence type="ECO:0000313" key="3">
    <source>
        <dbReference type="EMBL" id="CAL6025846.1"/>
    </source>
</evidence>
<feature type="region of interest" description="Disordered" evidence="1">
    <location>
        <begin position="106"/>
        <end position="142"/>
    </location>
</feature>
<feature type="region of interest" description="Disordered" evidence="1">
    <location>
        <begin position="1"/>
        <end position="47"/>
    </location>
</feature>